<dbReference type="Gene3D" id="3.90.1510.10">
    <property type="entry name" value="Glycerate kinase, domain 2"/>
    <property type="match status" value="1"/>
</dbReference>
<evidence type="ECO:0000256" key="4">
    <source>
        <dbReference type="PIRNR" id="PIRNR006078"/>
    </source>
</evidence>
<proteinExistence type="inferred from homology"/>
<evidence type="ECO:0000256" key="2">
    <source>
        <dbReference type="ARBA" id="ARBA00022679"/>
    </source>
</evidence>
<dbReference type="InterPro" id="IPR036129">
    <property type="entry name" value="Glycerate_kinase_sf"/>
</dbReference>
<comment type="caution">
    <text evidence="6">The sequence shown here is derived from an EMBL/GenBank/DDBJ whole genome shotgun (WGS) entry which is preliminary data.</text>
</comment>
<gene>
    <name evidence="6" type="ORF">HMPREF0291_11331</name>
</gene>
<dbReference type="InterPro" id="IPR018193">
    <property type="entry name" value="Glyc_kinase_flavodox-like_fold"/>
</dbReference>
<protein>
    <submittedName>
        <fullName evidence="6">Glycerate kinase</fullName>
        <ecNumber evidence="6">2.7.1.31</ecNumber>
    </submittedName>
</protein>
<evidence type="ECO:0000313" key="7">
    <source>
        <dbReference type="Proteomes" id="UP000004208"/>
    </source>
</evidence>
<keyword evidence="7" id="KW-1185">Reference proteome</keyword>
<dbReference type="STRING" id="585529.HMPREF0291_11331"/>
<dbReference type="HOGENOM" id="CLU_028255_0_0_11"/>
<name>D7WEZ3_9CORY</name>
<dbReference type="Pfam" id="PF02595">
    <property type="entry name" value="Gly_kinase"/>
    <property type="match status" value="1"/>
</dbReference>
<evidence type="ECO:0000256" key="5">
    <source>
        <dbReference type="SAM" id="MobiDB-lite"/>
    </source>
</evidence>
<keyword evidence="2 4" id="KW-0808">Transferase</keyword>
<dbReference type="Proteomes" id="UP000004208">
    <property type="component" value="Unassembled WGS sequence"/>
</dbReference>
<dbReference type="EMBL" id="ACLJ02000003">
    <property type="protein sequence ID" value="EFK53674.1"/>
    <property type="molecule type" value="Genomic_DNA"/>
</dbReference>
<evidence type="ECO:0000256" key="1">
    <source>
        <dbReference type="ARBA" id="ARBA00006284"/>
    </source>
</evidence>
<comment type="similarity">
    <text evidence="1 4">Belongs to the glycerate kinase type-1 family.</text>
</comment>
<dbReference type="SUPFAM" id="SSF110738">
    <property type="entry name" value="Glycerate kinase I"/>
    <property type="match status" value="1"/>
</dbReference>
<dbReference type="PIRSF" id="PIRSF006078">
    <property type="entry name" value="GlxK"/>
    <property type="match status" value="1"/>
</dbReference>
<sequence>MSKEQRTSMTHSYPALGPRNDDEGNAGLPANFQPDARTIRVIVAPDSFKGTASAADAAEWIAEGIRSVIIDCDIEHMPMADGGEGTSSLFDGTVVTLPTTDAAGRLTEASYVYNAAEETAYIDVSAATGLPAVKDKPVPLTGDTYGTGVLIADAQSRGAKTIVLGMGGSATIDGGTGILVALGANPMDANGHPLRHGGGNLGDLHDIDTAQLNIPAASVDWVLLADSEFPATGPRGAARIFGPQKGASDEDIERVDAALHHFCEFAGIDPDQPGYGAAGALPVGITWLSRFLHGNDEHVHVVSGARTVASSYGLKEKIAGANLVVTGEGTYDEQSAGGKVVSVVAELAEGTGATVAVIAGGFEEELPDDVITVEIGEPGESEEDVRDQLIRAGAQAAVGYLNTSTAQG</sequence>
<dbReference type="AlphaFoldDB" id="D7WEZ3"/>
<dbReference type="PANTHER" id="PTHR21599">
    <property type="entry name" value="GLYCERATE KINASE"/>
    <property type="match status" value="1"/>
</dbReference>
<accession>D7WEZ3</accession>
<dbReference type="PANTHER" id="PTHR21599:SF0">
    <property type="entry name" value="GLYCERATE KINASE"/>
    <property type="match status" value="1"/>
</dbReference>
<dbReference type="InterPro" id="IPR004381">
    <property type="entry name" value="Glycerate_kinase"/>
</dbReference>
<keyword evidence="3 4" id="KW-0418">Kinase</keyword>
<reference evidence="6" key="1">
    <citation type="submission" date="2010-06" db="EMBL/GenBank/DDBJ databases">
        <authorList>
            <person name="Muzny D."/>
            <person name="Qin X."/>
            <person name="Buhay C."/>
            <person name="Dugan-Rocha S."/>
            <person name="Ding Y."/>
            <person name="Chen G."/>
            <person name="Hawes A."/>
            <person name="Holder M."/>
            <person name="Jhangiani S."/>
            <person name="Johnson A."/>
            <person name="Khan Z."/>
            <person name="Li Z."/>
            <person name="Liu W."/>
            <person name="Liu X."/>
            <person name="Perez L."/>
            <person name="Shen H."/>
            <person name="Wang Q."/>
            <person name="Watt J."/>
            <person name="Xi L."/>
            <person name="Xin Y."/>
            <person name="Zhou J."/>
            <person name="Deng J."/>
            <person name="Jiang H."/>
            <person name="Liu Y."/>
            <person name="Qu J."/>
            <person name="Song X.-Z."/>
            <person name="Zhang L."/>
            <person name="Villasana D."/>
            <person name="Johnson A."/>
            <person name="Liu J."/>
            <person name="Liyanage D."/>
            <person name="Lorensuhewa L."/>
            <person name="Robinson T."/>
            <person name="Song A."/>
            <person name="Song B.-B."/>
            <person name="Dinh H."/>
            <person name="Thornton R."/>
            <person name="Coyle M."/>
            <person name="Francisco L."/>
            <person name="Jackson L."/>
            <person name="Javaid M."/>
            <person name="Korchina V."/>
            <person name="Kovar C."/>
            <person name="Mata R."/>
            <person name="Mathew T."/>
            <person name="Ngo R."/>
            <person name="Nguyen L."/>
            <person name="Nguyen N."/>
            <person name="Okwuonu G."/>
            <person name="Ongeri F."/>
            <person name="Pham C."/>
            <person name="Simmons D."/>
            <person name="Wilczek-Boney K."/>
            <person name="Hale W."/>
            <person name="Jakkamsetti A."/>
            <person name="Pham P."/>
            <person name="Ruth R."/>
            <person name="San Lucas F."/>
            <person name="Warren J."/>
            <person name="Zhang J."/>
            <person name="Zhao Z."/>
            <person name="Zhou C."/>
            <person name="Zhu D."/>
            <person name="Lee S."/>
            <person name="Bess C."/>
            <person name="Blankenburg K."/>
            <person name="Forbes L."/>
            <person name="Fu Q."/>
            <person name="Gubbala S."/>
            <person name="Hirani K."/>
            <person name="Jayaseelan J.C."/>
            <person name="Lara F."/>
            <person name="Munidasa M."/>
            <person name="Palculict T."/>
            <person name="Patil S."/>
            <person name="Pu L.-L."/>
            <person name="Saada N."/>
            <person name="Tang L."/>
            <person name="Weissenberger G."/>
            <person name="Zhu Y."/>
            <person name="Hemphill L."/>
            <person name="Shang Y."/>
            <person name="Youmans B."/>
            <person name="Ayvaz T."/>
            <person name="Ross M."/>
            <person name="Santibanez J."/>
            <person name="Aqrawi P."/>
            <person name="Gross S."/>
            <person name="Joshi V."/>
            <person name="Fowler G."/>
            <person name="Nazareth L."/>
            <person name="Reid J."/>
            <person name="Worley K."/>
            <person name="Petrosino J."/>
            <person name="Highlander S."/>
            <person name="Gibbs R."/>
        </authorList>
    </citation>
    <scope>NUCLEOTIDE SEQUENCE [LARGE SCALE GENOMIC DNA]</scope>
    <source>
        <strain evidence="6">ATCC 33030</strain>
    </source>
</reference>
<dbReference type="Gene3D" id="3.40.50.10350">
    <property type="entry name" value="Glycerate kinase, domain 1"/>
    <property type="match status" value="1"/>
</dbReference>
<evidence type="ECO:0000313" key="6">
    <source>
        <dbReference type="EMBL" id="EFK53674.1"/>
    </source>
</evidence>
<feature type="region of interest" description="Disordered" evidence="5">
    <location>
        <begin position="1"/>
        <end position="31"/>
    </location>
</feature>
<dbReference type="EC" id="2.7.1.31" evidence="6"/>
<dbReference type="eggNOG" id="COG1929">
    <property type="taxonomic scope" value="Bacteria"/>
</dbReference>
<dbReference type="NCBIfam" id="TIGR00045">
    <property type="entry name" value="glycerate kinase"/>
    <property type="match status" value="1"/>
</dbReference>
<dbReference type="GO" id="GO:0031388">
    <property type="term" value="P:organic acid phosphorylation"/>
    <property type="evidence" value="ECO:0007669"/>
    <property type="project" value="UniProtKB-UniRule"/>
</dbReference>
<dbReference type="GO" id="GO:0008887">
    <property type="term" value="F:glycerate kinase activity"/>
    <property type="evidence" value="ECO:0007669"/>
    <property type="project" value="UniProtKB-UniRule"/>
</dbReference>
<evidence type="ECO:0000256" key="3">
    <source>
        <dbReference type="ARBA" id="ARBA00022777"/>
    </source>
</evidence>
<dbReference type="InterPro" id="IPR018197">
    <property type="entry name" value="Glycerate_kinase_RE-like"/>
</dbReference>
<organism evidence="6 7">
    <name type="scientific">Corynebacterium genitalium ATCC 33030</name>
    <dbReference type="NCBI Taxonomy" id="585529"/>
    <lineage>
        <taxon>Bacteria</taxon>
        <taxon>Bacillati</taxon>
        <taxon>Actinomycetota</taxon>
        <taxon>Actinomycetes</taxon>
        <taxon>Mycobacteriales</taxon>
        <taxon>Corynebacteriaceae</taxon>
        <taxon>Corynebacterium</taxon>
    </lineage>
</organism>